<keyword evidence="4" id="KW-0808">Transferase</keyword>
<feature type="domain" description="DUF7134" evidence="11">
    <location>
        <begin position="483"/>
        <end position="626"/>
    </location>
</feature>
<evidence type="ECO:0000256" key="8">
    <source>
        <dbReference type="ARBA" id="ARBA00023012"/>
    </source>
</evidence>
<dbReference type="InterPro" id="IPR055558">
    <property type="entry name" value="DUF7134"/>
</dbReference>
<dbReference type="GO" id="GO:0046983">
    <property type="term" value="F:protein dimerization activity"/>
    <property type="evidence" value="ECO:0007669"/>
    <property type="project" value="InterPro"/>
</dbReference>
<dbReference type="PANTHER" id="PTHR24421">
    <property type="entry name" value="NITRATE/NITRITE SENSOR PROTEIN NARX-RELATED"/>
    <property type="match status" value="1"/>
</dbReference>
<evidence type="ECO:0000259" key="10">
    <source>
        <dbReference type="Pfam" id="PF07730"/>
    </source>
</evidence>
<dbReference type="AlphaFoldDB" id="A0A4V2XML4"/>
<gene>
    <name evidence="12" type="ORF">E1261_41520</name>
</gene>
<dbReference type="CDD" id="cd16917">
    <property type="entry name" value="HATPase_UhpB-NarQ-NarX-like"/>
    <property type="match status" value="1"/>
</dbReference>
<dbReference type="PANTHER" id="PTHR24421:SF10">
    <property type="entry name" value="NITRATE_NITRITE SENSOR PROTEIN NARQ"/>
    <property type="match status" value="1"/>
</dbReference>
<dbReference type="Pfam" id="PF07730">
    <property type="entry name" value="HisKA_3"/>
    <property type="match status" value="1"/>
</dbReference>
<comment type="catalytic activity">
    <reaction evidence="1">
        <text>ATP + protein L-histidine = ADP + protein N-phospho-L-histidine.</text>
        <dbReference type="EC" id="2.7.13.3"/>
    </reaction>
</comment>
<evidence type="ECO:0000313" key="12">
    <source>
        <dbReference type="EMBL" id="TDC14726.1"/>
    </source>
</evidence>
<keyword evidence="6 12" id="KW-0418">Kinase</keyword>
<accession>A0A4V2XML4</accession>
<evidence type="ECO:0000256" key="5">
    <source>
        <dbReference type="ARBA" id="ARBA00022741"/>
    </source>
</evidence>
<evidence type="ECO:0000256" key="9">
    <source>
        <dbReference type="SAM" id="Phobius"/>
    </source>
</evidence>
<comment type="caution">
    <text evidence="12">The sequence shown here is derived from an EMBL/GenBank/DDBJ whole genome shotgun (WGS) entry which is preliminary data.</text>
</comment>
<name>A0A4V2XML4_9ACTN</name>
<dbReference type="Gene3D" id="1.20.5.1930">
    <property type="match status" value="1"/>
</dbReference>
<feature type="transmembrane region" description="Helical" evidence="9">
    <location>
        <begin position="457"/>
        <end position="479"/>
    </location>
</feature>
<evidence type="ECO:0000256" key="4">
    <source>
        <dbReference type="ARBA" id="ARBA00022679"/>
    </source>
</evidence>
<feature type="transmembrane region" description="Helical" evidence="9">
    <location>
        <begin position="198"/>
        <end position="216"/>
    </location>
</feature>
<dbReference type="EC" id="2.7.13.3" evidence="2"/>
<organism evidence="12 13">
    <name type="scientific">Kribbella albertanoniae</name>
    <dbReference type="NCBI Taxonomy" id="1266829"/>
    <lineage>
        <taxon>Bacteria</taxon>
        <taxon>Bacillati</taxon>
        <taxon>Actinomycetota</taxon>
        <taxon>Actinomycetes</taxon>
        <taxon>Propionibacteriales</taxon>
        <taxon>Kribbellaceae</taxon>
        <taxon>Kribbella</taxon>
    </lineage>
</organism>
<keyword evidence="9" id="KW-0472">Membrane</keyword>
<keyword evidence="3" id="KW-0597">Phosphoprotein</keyword>
<dbReference type="InterPro" id="IPR050482">
    <property type="entry name" value="Sensor_HK_TwoCompSys"/>
</dbReference>
<dbReference type="InterPro" id="IPR036890">
    <property type="entry name" value="HATPase_C_sf"/>
</dbReference>
<protein>
    <recommendedName>
        <fullName evidence="2">histidine kinase</fullName>
        <ecNumber evidence="2">2.7.13.3</ecNumber>
    </recommendedName>
</protein>
<keyword evidence="9" id="KW-0812">Transmembrane</keyword>
<evidence type="ECO:0000256" key="7">
    <source>
        <dbReference type="ARBA" id="ARBA00022840"/>
    </source>
</evidence>
<dbReference type="Pfam" id="PF23539">
    <property type="entry name" value="DUF7134"/>
    <property type="match status" value="1"/>
</dbReference>
<dbReference type="GO" id="GO:0005524">
    <property type="term" value="F:ATP binding"/>
    <property type="evidence" value="ECO:0007669"/>
    <property type="project" value="UniProtKB-KW"/>
</dbReference>
<dbReference type="Proteomes" id="UP000295075">
    <property type="component" value="Unassembled WGS sequence"/>
</dbReference>
<dbReference type="InterPro" id="IPR011712">
    <property type="entry name" value="Sig_transdc_His_kin_sub3_dim/P"/>
</dbReference>
<proteinExistence type="predicted"/>
<evidence type="ECO:0000256" key="3">
    <source>
        <dbReference type="ARBA" id="ARBA00022553"/>
    </source>
</evidence>
<feature type="transmembrane region" description="Helical" evidence="9">
    <location>
        <begin position="106"/>
        <end position="123"/>
    </location>
</feature>
<feature type="transmembrane region" description="Helical" evidence="9">
    <location>
        <begin position="512"/>
        <end position="531"/>
    </location>
</feature>
<dbReference type="OrthoDB" id="4299820at2"/>
<sequence>MPSGHPGELIVGDRFGGLRGRGGRCRMGDGHSSRMLTGGRIRVGRKHDRRLYRWVETPGRRVENPYALALMEHVRNWLLPIILGVGWLALLPFIPDDLEMPMSDQQLVAAAAASIVAAVALGFRRRAPLTTLGVTTAVLLIGYVSAPPPGLAVLPVEVVALYSVAVRCRIVVGWRAFAALNVVLTLTSVIVYGPGLEAIGDTVINLVLHLAILNGGQRRRRRLAARDRAAQQVRDAEAHRQQAAATERRRLARELHDVSAHHLTSIVVSGTAAERLAATRPELATEALAYAAKTGRETLRSLHQLVAMLETGEREQSEPLNARIAGLADAFTRLGQQVVVDVTPELTGQVADAVFGIVRESLTNTLRHAPGAAVRVLVTHADDRVDVLVENGQATGTATSGQGGQRGVAGMRDRAEAAGGALTAGPGPDGGWRVRASLPAEAAIALPQPGVRWQERWFADFGVLVAVTIPAVGGTAGFISDEPGLDTATISLAILLALIPCLILLGRRDRPWTVVAGISVAAWLWPLAIGLDWLPDALAPSMAFGVFAPAAAVYAVAVYGGDPVVGALSTLVAGASGGLAAGVMLMDIPSEDGPGFQLFVGGVIAFFLIIVLLGFWVLGFLIRQRRTRRRDHAGETLARLVYATEVGVHTERQRIAAGLHHSVLTRTHTMITLAEAGRLADVTAEARSALTAMRELLATLDEDGTPAPRTPAEKELS</sequence>
<keyword evidence="13" id="KW-1185">Reference proteome</keyword>
<keyword evidence="5" id="KW-0547">Nucleotide-binding</keyword>
<dbReference type="EMBL" id="SMKA01000366">
    <property type="protein sequence ID" value="TDC14726.1"/>
    <property type="molecule type" value="Genomic_DNA"/>
</dbReference>
<feature type="transmembrane region" description="Helical" evidence="9">
    <location>
        <begin position="77"/>
        <end position="94"/>
    </location>
</feature>
<feature type="transmembrane region" description="Helical" evidence="9">
    <location>
        <begin position="485"/>
        <end position="505"/>
    </location>
</feature>
<feature type="transmembrane region" description="Helical" evidence="9">
    <location>
        <begin position="172"/>
        <end position="192"/>
    </location>
</feature>
<dbReference type="GO" id="GO:0000155">
    <property type="term" value="F:phosphorelay sensor kinase activity"/>
    <property type="evidence" value="ECO:0007669"/>
    <property type="project" value="InterPro"/>
</dbReference>
<evidence type="ECO:0000256" key="6">
    <source>
        <dbReference type="ARBA" id="ARBA00022777"/>
    </source>
</evidence>
<feature type="transmembrane region" description="Helical" evidence="9">
    <location>
        <begin position="537"/>
        <end position="557"/>
    </location>
</feature>
<evidence type="ECO:0000256" key="1">
    <source>
        <dbReference type="ARBA" id="ARBA00000085"/>
    </source>
</evidence>
<reference evidence="12 13" key="1">
    <citation type="submission" date="2019-03" db="EMBL/GenBank/DDBJ databases">
        <title>Draft genome sequences of novel Actinobacteria.</title>
        <authorList>
            <person name="Sahin N."/>
            <person name="Ay H."/>
            <person name="Saygin H."/>
        </authorList>
    </citation>
    <scope>NUCLEOTIDE SEQUENCE [LARGE SCALE GENOMIC DNA]</scope>
    <source>
        <strain evidence="12 13">JCM 30547</strain>
    </source>
</reference>
<feature type="transmembrane region" description="Helical" evidence="9">
    <location>
        <begin position="598"/>
        <end position="622"/>
    </location>
</feature>
<evidence type="ECO:0000259" key="11">
    <source>
        <dbReference type="Pfam" id="PF23539"/>
    </source>
</evidence>
<dbReference type="GO" id="GO:0016020">
    <property type="term" value="C:membrane"/>
    <property type="evidence" value="ECO:0007669"/>
    <property type="project" value="InterPro"/>
</dbReference>
<feature type="transmembrane region" description="Helical" evidence="9">
    <location>
        <begin position="564"/>
        <end position="586"/>
    </location>
</feature>
<keyword evidence="9" id="KW-1133">Transmembrane helix</keyword>
<dbReference type="SUPFAM" id="SSF55874">
    <property type="entry name" value="ATPase domain of HSP90 chaperone/DNA topoisomerase II/histidine kinase"/>
    <property type="match status" value="1"/>
</dbReference>
<feature type="domain" description="Signal transduction histidine kinase subgroup 3 dimerisation and phosphoacceptor" evidence="10">
    <location>
        <begin position="247"/>
        <end position="311"/>
    </location>
</feature>
<keyword evidence="8" id="KW-0902">Two-component regulatory system</keyword>
<evidence type="ECO:0000313" key="13">
    <source>
        <dbReference type="Proteomes" id="UP000295075"/>
    </source>
</evidence>
<evidence type="ECO:0000256" key="2">
    <source>
        <dbReference type="ARBA" id="ARBA00012438"/>
    </source>
</evidence>
<dbReference type="Gene3D" id="3.30.565.10">
    <property type="entry name" value="Histidine kinase-like ATPase, C-terminal domain"/>
    <property type="match status" value="1"/>
</dbReference>
<keyword evidence="7" id="KW-0067">ATP-binding</keyword>